<evidence type="ECO:0000256" key="4">
    <source>
        <dbReference type="ARBA" id="ARBA00022777"/>
    </source>
</evidence>
<protein>
    <recommendedName>
        <fullName evidence="5">Carbohydrate kinase FGGY C-terminal domain-containing protein</fullName>
    </recommendedName>
</protein>
<evidence type="ECO:0000313" key="6">
    <source>
        <dbReference type="EMBL" id="GMA84833.1"/>
    </source>
</evidence>
<dbReference type="InterPro" id="IPR018485">
    <property type="entry name" value="FGGY_C"/>
</dbReference>
<proteinExistence type="inferred from homology"/>
<evidence type="ECO:0000313" key="7">
    <source>
        <dbReference type="Proteomes" id="UP001157017"/>
    </source>
</evidence>
<reference evidence="7" key="1">
    <citation type="journal article" date="2019" name="Int. J. Syst. Evol. Microbiol.">
        <title>The Global Catalogue of Microorganisms (GCM) 10K type strain sequencing project: providing services to taxonomists for standard genome sequencing and annotation.</title>
        <authorList>
            <consortium name="The Broad Institute Genomics Platform"/>
            <consortium name="The Broad Institute Genome Sequencing Center for Infectious Disease"/>
            <person name="Wu L."/>
            <person name="Ma J."/>
        </authorList>
    </citation>
    <scope>NUCLEOTIDE SEQUENCE [LARGE SCALE GENOMIC DNA]</scope>
    <source>
        <strain evidence="7">NBRC 108730</strain>
    </source>
</reference>
<dbReference type="InterPro" id="IPR050406">
    <property type="entry name" value="FGGY_Carb_Kinase"/>
</dbReference>
<dbReference type="InterPro" id="IPR043129">
    <property type="entry name" value="ATPase_NBD"/>
</dbReference>
<dbReference type="Pfam" id="PF02782">
    <property type="entry name" value="FGGY_C"/>
    <property type="match status" value="1"/>
</dbReference>
<organism evidence="6 7">
    <name type="scientific">Angustibacter aerolatus</name>
    <dbReference type="NCBI Taxonomy" id="1162965"/>
    <lineage>
        <taxon>Bacteria</taxon>
        <taxon>Bacillati</taxon>
        <taxon>Actinomycetota</taxon>
        <taxon>Actinomycetes</taxon>
        <taxon>Kineosporiales</taxon>
        <taxon>Kineosporiaceae</taxon>
    </lineage>
</organism>
<dbReference type="PANTHER" id="PTHR43095">
    <property type="entry name" value="SUGAR KINASE"/>
    <property type="match status" value="1"/>
</dbReference>
<keyword evidence="4" id="KW-0418">Kinase</keyword>
<dbReference type="SUPFAM" id="SSF53067">
    <property type="entry name" value="Actin-like ATPase domain"/>
    <property type="match status" value="1"/>
</dbReference>
<dbReference type="Gene3D" id="3.30.420.40">
    <property type="match status" value="1"/>
</dbReference>
<comment type="similarity">
    <text evidence="1">Belongs to the FGGY kinase family.</text>
</comment>
<sequence length="211" mass="21509">MPASLDAWAGVFAEFAALLGSDADGTRVFEVLLRSALEGAPDAAGLMVSNYLSGEPVTGVAEGRPLVVRTPGSRLDLGTFVRAQLLALFATLRIGMDVLLDEEGVRLDRLLAHGGLFRTAGVAQGVLAAALDTPVSVGAAASEGGAWGIAVLAAFAVAGGGDLAGYLDDVVFRDAEVDTVAPDPDDVAAFARFVERFRAALPLQTAAAAVT</sequence>
<dbReference type="EMBL" id="BSUZ01000001">
    <property type="protein sequence ID" value="GMA84833.1"/>
    <property type="molecule type" value="Genomic_DNA"/>
</dbReference>
<dbReference type="PANTHER" id="PTHR43095:SF5">
    <property type="entry name" value="XYLULOSE KINASE"/>
    <property type="match status" value="1"/>
</dbReference>
<name>A0ABQ6J9K4_9ACTN</name>
<evidence type="ECO:0000256" key="3">
    <source>
        <dbReference type="ARBA" id="ARBA00022679"/>
    </source>
</evidence>
<feature type="domain" description="Carbohydrate kinase FGGY C-terminal" evidence="5">
    <location>
        <begin position="31"/>
        <end position="156"/>
    </location>
</feature>
<keyword evidence="2" id="KW-0119">Carbohydrate metabolism</keyword>
<evidence type="ECO:0000256" key="2">
    <source>
        <dbReference type="ARBA" id="ARBA00022629"/>
    </source>
</evidence>
<accession>A0ABQ6J9K4</accession>
<evidence type="ECO:0000259" key="5">
    <source>
        <dbReference type="Pfam" id="PF02782"/>
    </source>
</evidence>
<keyword evidence="7" id="KW-1185">Reference proteome</keyword>
<gene>
    <name evidence="6" type="ORF">GCM10025868_00830</name>
</gene>
<evidence type="ECO:0000256" key="1">
    <source>
        <dbReference type="ARBA" id="ARBA00009156"/>
    </source>
</evidence>
<keyword evidence="3" id="KW-0808">Transferase</keyword>
<dbReference type="Proteomes" id="UP001157017">
    <property type="component" value="Unassembled WGS sequence"/>
</dbReference>
<comment type="caution">
    <text evidence="6">The sequence shown here is derived from an EMBL/GenBank/DDBJ whole genome shotgun (WGS) entry which is preliminary data.</text>
</comment>
<keyword evidence="2" id="KW-0859">Xylose metabolism</keyword>